<dbReference type="EMBL" id="JBHUCX010000028">
    <property type="protein sequence ID" value="MFD1675205.1"/>
    <property type="molecule type" value="Genomic_DNA"/>
</dbReference>
<dbReference type="RefSeq" id="WP_377943081.1">
    <property type="nucleotide sequence ID" value="NZ_JBHUCX010000028.1"/>
</dbReference>
<gene>
    <name evidence="1" type="ORF">ACFSB2_10920</name>
</gene>
<name>A0ABW4JJ14_9BACL</name>
<reference evidence="2" key="1">
    <citation type="journal article" date="2019" name="Int. J. Syst. Evol. Microbiol.">
        <title>The Global Catalogue of Microorganisms (GCM) 10K type strain sequencing project: providing services to taxonomists for standard genome sequencing and annotation.</title>
        <authorList>
            <consortium name="The Broad Institute Genomics Platform"/>
            <consortium name="The Broad Institute Genome Sequencing Center for Infectious Disease"/>
            <person name="Wu L."/>
            <person name="Ma J."/>
        </authorList>
    </citation>
    <scope>NUCLEOTIDE SEQUENCE [LARGE SCALE GENOMIC DNA]</scope>
    <source>
        <strain evidence="2">CGMCC 1.12286</strain>
    </source>
</reference>
<keyword evidence="2" id="KW-1185">Reference proteome</keyword>
<sequence>MTLVPDNFKTRVRELYGQAGEDWLQALPQVLDQCQRRFGIRFEGPFENLSWNLILKAKLNDETPVVFKLAVLKEEVSKELRVLRAHAAHGAIRVIEADENLGALVLERAEPGTPLSTIENDDLATEIFTDVFRRLHGAPVNHDLYPSIKEHFKAIKRYYDRSGALQGPLPTYWVKRAMQTLQHLNSTTKEPVLLHGDLHHDNILRQGIGNWVVIDPKGIVGDPHFDAIQFLLNYEDRGSDVDTLLYRRIVIISKHLDLDPHRIAMWGVARGILEACWILENGGSNWSEGIRITERFAKCLDALGGP</sequence>
<dbReference type="SUPFAM" id="SSF56112">
    <property type="entry name" value="Protein kinase-like (PK-like)"/>
    <property type="match status" value="1"/>
</dbReference>
<dbReference type="Pfam" id="PF04655">
    <property type="entry name" value="APH_6_hur"/>
    <property type="match status" value="1"/>
</dbReference>
<dbReference type="InterPro" id="IPR011009">
    <property type="entry name" value="Kinase-like_dom_sf"/>
</dbReference>
<accession>A0ABW4JJ14</accession>
<dbReference type="InterPro" id="IPR006748">
    <property type="entry name" value="NH2Glyco/OHUrea_AB-resist_kin"/>
</dbReference>
<evidence type="ECO:0000313" key="1">
    <source>
        <dbReference type="EMBL" id="MFD1675205.1"/>
    </source>
</evidence>
<evidence type="ECO:0000313" key="2">
    <source>
        <dbReference type="Proteomes" id="UP001597079"/>
    </source>
</evidence>
<comment type="caution">
    <text evidence="1">The sequence shown here is derived from an EMBL/GenBank/DDBJ whole genome shotgun (WGS) entry which is preliminary data.</text>
</comment>
<dbReference type="Gene3D" id="3.90.1200.10">
    <property type="match status" value="1"/>
</dbReference>
<organism evidence="1 2">
    <name type="scientific">Alicyclobacillus fodiniaquatilis</name>
    <dbReference type="NCBI Taxonomy" id="1661150"/>
    <lineage>
        <taxon>Bacteria</taxon>
        <taxon>Bacillati</taxon>
        <taxon>Bacillota</taxon>
        <taxon>Bacilli</taxon>
        <taxon>Bacillales</taxon>
        <taxon>Alicyclobacillaceae</taxon>
        <taxon>Alicyclobacillus</taxon>
    </lineage>
</organism>
<protein>
    <submittedName>
        <fullName evidence="1">Aminoglycoside phosphotransferase family protein</fullName>
    </submittedName>
</protein>
<dbReference type="Proteomes" id="UP001597079">
    <property type="component" value="Unassembled WGS sequence"/>
</dbReference>
<proteinExistence type="predicted"/>